<evidence type="ECO:0000313" key="5">
    <source>
        <dbReference type="Proteomes" id="UP000066480"/>
    </source>
</evidence>
<dbReference type="CDD" id="cd04301">
    <property type="entry name" value="NAT_SF"/>
    <property type="match status" value="1"/>
</dbReference>
<dbReference type="PANTHER" id="PTHR43877">
    <property type="entry name" value="AMINOALKYLPHOSPHONATE N-ACETYLTRANSFERASE-RELATED-RELATED"/>
    <property type="match status" value="1"/>
</dbReference>
<dbReference type="AlphaFoldDB" id="A0A0K1JP65"/>
<name>A0A0K1JP65_9MICO</name>
<evidence type="ECO:0000313" key="4">
    <source>
        <dbReference type="EMBL" id="AKU18512.1"/>
    </source>
</evidence>
<dbReference type="KEGG" id="lmoi:VV02_00870"/>
<dbReference type="GO" id="GO:0016747">
    <property type="term" value="F:acyltransferase activity, transferring groups other than amino-acyl groups"/>
    <property type="evidence" value="ECO:0007669"/>
    <property type="project" value="InterPro"/>
</dbReference>
<dbReference type="PANTHER" id="PTHR43877:SF1">
    <property type="entry name" value="ACETYLTRANSFERASE"/>
    <property type="match status" value="1"/>
</dbReference>
<reference evidence="4 5" key="1">
    <citation type="submission" date="2015-03" db="EMBL/GenBank/DDBJ databases">
        <title>Luteipulveratus halotolerans sp. nov., a novel actinobacterium (Dermacoccaceae) from Sarawak, Malaysia.</title>
        <authorList>
            <person name="Juboi H."/>
            <person name="Basik A."/>
            <person name="Shamsul S.S."/>
            <person name="Arnold P."/>
            <person name="Schmitt E.K."/>
            <person name="Sanglier J.-J."/>
            <person name="Yeo T."/>
        </authorList>
    </citation>
    <scope>NUCLEOTIDE SEQUENCE [LARGE SCALE GENOMIC DNA]</scope>
    <source>
        <strain evidence="4 5">MN07-A0370</strain>
    </source>
</reference>
<proteinExistence type="predicted"/>
<keyword evidence="1" id="KW-0808">Transferase</keyword>
<evidence type="ECO:0000256" key="2">
    <source>
        <dbReference type="ARBA" id="ARBA00023315"/>
    </source>
</evidence>
<dbReference type="PROSITE" id="PS51186">
    <property type="entry name" value="GNAT"/>
    <property type="match status" value="1"/>
</dbReference>
<evidence type="ECO:0000259" key="3">
    <source>
        <dbReference type="PROSITE" id="PS51186"/>
    </source>
</evidence>
<protein>
    <recommendedName>
        <fullName evidence="3">N-acetyltransferase domain-containing protein</fullName>
    </recommendedName>
</protein>
<dbReference type="Proteomes" id="UP000066480">
    <property type="component" value="Chromosome"/>
</dbReference>
<keyword evidence="5" id="KW-1185">Reference proteome</keyword>
<dbReference type="SUPFAM" id="SSF55729">
    <property type="entry name" value="Acyl-CoA N-acyltransferases (Nat)"/>
    <property type="match status" value="2"/>
</dbReference>
<gene>
    <name evidence="4" type="ORF">VV02_00870</name>
</gene>
<keyword evidence="2" id="KW-0012">Acyltransferase</keyword>
<dbReference type="EMBL" id="CP011112">
    <property type="protein sequence ID" value="AKU18512.1"/>
    <property type="molecule type" value="Genomic_DNA"/>
</dbReference>
<dbReference type="InterPro" id="IPR016181">
    <property type="entry name" value="Acyl_CoA_acyltransferase"/>
</dbReference>
<dbReference type="Pfam" id="PF00583">
    <property type="entry name" value="Acetyltransf_1"/>
    <property type="match status" value="1"/>
</dbReference>
<dbReference type="RefSeq" id="WP_169787614.1">
    <property type="nucleotide sequence ID" value="NZ_CP011112.1"/>
</dbReference>
<dbReference type="InterPro" id="IPR000182">
    <property type="entry name" value="GNAT_dom"/>
</dbReference>
<accession>A0A0K1JP65</accession>
<dbReference type="STRING" id="571913.VV02_00870"/>
<feature type="domain" description="N-acetyltransferase" evidence="3">
    <location>
        <begin position="1"/>
        <end position="159"/>
    </location>
</feature>
<evidence type="ECO:0000256" key="1">
    <source>
        <dbReference type="ARBA" id="ARBA00022679"/>
    </source>
</evidence>
<dbReference type="Gene3D" id="3.40.630.30">
    <property type="match status" value="1"/>
</dbReference>
<dbReference type="InterPro" id="IPR050832">
    <property type="entry name" value="Bact_Acetyltransf"/>
</dbReference>
<sequence length="336" mass="37590">MPVNQLDVTDEAALRQAHAATERSAAVDRPWFEPQPYDEWVAEVRHLDAGERQEWWAAYDGGQVVGTAHASVPLWSNTWVVWVTLHVDPDFRGQGHGTALVEALVERTRELGRTSLMVEFHVPGDDLEGHPYRRFATARGFEPIWVENVRHLPLPVPDDLLDRTGERSAKAATAYDIQVFAGRVPVEHLPGRCELHSLLGVDAPTGSVQFEAGAMTPERMRSRDALEEQQGRVRLTALAIARDTRAVAAHSDLVVPPAPSTQVWQWGTYVHRDHRGHQLGMATKVANLRYLQEHFPGRTLVRTSNADNNAHMVSINEDLGFELVERAPRMGRTVSE</sequence>
<organism evidence="4 5">
    <name type="scientific">Luteipulveratus mongoliensis</name>
    <dbReference type="NCBI Taxonomy" id="571913"/>
    <lineage>
        <taxon>Bacteria</taxon>
        <taxon>Bacillati</taxon>
        <taxon>Actinomycetota</taxon>
        <taxon>Actinomycetes</taxon>
        <taxon>Micrococcales</taxon>
        <taxon>Dermacoccaceae</taxon>
        <taxon>Luteipulveratus</taxon>
    </lineage>
</organism>